<dbReference type="Proteomes" id="UP001061862">
    <property type="component" value="Plasmid p_unnamed1"/>
</dbReference>
<keyword evidence="3" id="KW-1185">Reference proteome</keyword>
<geneLocation type="plasmid" evidence="2 3">
    <name>p_unnamed1</name>
</geneLocation>
<keyword evidence="1" id="KW-1133">Transmembrane helix</keyword>
<name>A0ABY6C668_9HYPH</name>
<sequence length="88" mass="9397">MLILMILIGIAPLASVFLAGLIADLNGCGLHEGFVQPCIVLGTDIGGLLYNMTAFGWLMLISLFFLAGGLLGLAKEGLLLILRRVIRR</sequence>
<evidence type="ECO:0000313" key="3">
    <source>
        <dbReference type="Proteomes" id="UP001061862"/>
    </source>
</evidence>
<keyword evidence="1" id="KW-0472">Membrane</keyword>
<reference evidence="2 3" key="1">
    <citation type="submission" date="2022-09" db="EMBL/GenBank/DDBJ databases">
        <title>Interaction between co-microsymbionts with complementary sets of symbiotic genes in legume-rhizobium systems.</title>
        <authorList>
            <person name="Safronova V."/>
            <person name="Sazanova A."/>
            <person name="Afonin A."/>
            <person name="Chirak E."/>
        </authorList>
    </citation>
    <scope>NUCLEOTIDE SEQUENCE [LARGE SCALE GENOMIC DNA]</scope>
    <source>
        <strain evidence="2 3">A18/4-1</strain>
        <plasmid evidence="2 3">p_unnamed1</plasmid>
    </source>
</reference>
<dbReference type="RefSeq" id="WP_262165254.1">
    <property type="nucleotide sequence ID" value="NZ_CP104964.1"/>
</dbReference>
<proteinExistence type="predicted"/>
<feature type="transmembrane region" description="Helical" evidence="1">
    <location>
        <begin position="54"/>
        <end position="74"/>
    </location>
</feature>
<keyword evidence="2" id="KW-0614">Plasmid</keyword>
<gene>
    <name evidence="2" type="ORF">N8A98_01635</name>
</gene>
<keyword evidence="1" id="KW-0812">Transmembrane</keyword>
<accession>A0ABY6C668</accession>
<protein>
    <submittedName>
        <fullName evidence="2">Uncharacterized protein</fullName>
    </submittedName>
</protein>
<evidence type="ECO:0000256" key="1">
    <source>
        <dbReference type="SAM" id="Phobius"/>
    </source>
</evidence>
<organism evidence="2 3">
    <name type="scientific">Devosia neptuniae</name>
    <dbReference type="NCBI Taxonomy" id="191302"/>
    <lineage>
        <taxon>Bacteria</taxon>
        <taxon>Pseudomonadati</taxon>
        <taxon>Pseudomonadota</taxon>
        <taxon>Alphaproteobacteria</taxon>
        <taxon>Hyphomicrobiales</taxon>
        <taxon>Devosiaceae</taxon>
        <taxon>Devosia</taxon>
    </lineage>
</organism>
<evidence type="ECO:0000313" key="2">
    <source>
        <dbReference type="EMBL" id="UXN67790.1"/>
    </source>
</evidence>
<dbReference type="EMBL" id="CP104964">
    <property type="protein sequence ID" value="UXN67790.1"/>
    <property type="molecule type" value="Genomic_DNA"/>
</dbReference>